<reference evidence="1 2" key="1">
    <citation type="submission" date="2024-04" db="EMBL/GenBank/DDBJ databases">
        <authorList>
            <person name="Waldvogel A.-M."/>
            <person name="Schoenle A."/>
        </authorList>
    </citation>
    <scope>NUCLEOTIDE SEQUENCE [LARGE SCALE GENOMIC DNA]</scope>
</reference>
<protein>
    <submittedName>
        <fullName evidence="1">Uncharacterized protein</fullName>
    </submittedName>
</protein>
<evidence type="ECO:0000313" key="2">
    <source>
        <dbReference type="Proteomes" id="UP001497482"/>
    </source>
</evidence>
<evidence type="ECO:0000313" key="1">
    <source>
        <dbReference type="EMBL" id="CAL1581878.1"/>
    </source>
</evidence>
<sequence length="90" mass="10241">MPDALFDPFASRVTLKGVGRPRTQAPRWERVFSGDRAPGPHAFGRGSSGRLLFREVSARWMARKRVWREGWGCTDKWVPPDGRLSRSGCR</sequence>
<dbReference type="AlphaFoldDB" id="A0AAV2JVX1"/>
<name>A0AAV2JVX1_KNICA</name>
<accession>A0AAV2JVX1</accession>
<gene>
    <name evidence="1" type="ORF">KC01_LOCUS12593</name>
</gene>
<organism evidence="1 2">
    <name type="scientific">Knipowitschia caucasica</name>
    <name type="common">Caucasian dwarf goby</name>
    <name type="synonym">Pomatoschistus caucasicus</name>
    <dbReference type="NCBI Taxonomy" id="637954"/>
    <lineage>
        <taxon>Eukaryota</taxon>
        <taxon>Metazoa</taxon>
        <taxon>Chordata</taxon>
        <taxon>Craniata</taxon>
        <taxon>Vertebrata</taxon>
        <taxon>Euteleostomi</taxon>
        <taxon>Actinopterygii</taxon>
        <taxon>Neopterygii</taxon>
        <taxon>Teleostei</taxon>
        <taxon>Neoteleostei</taxon>
        <taxon>Acanthomorphata</taxon>
        <taxon>Gobiaria</taxon>
        <taxon>Gobiiformes</taxon>
        <taxon>Gobioidei</taxon>
        <taxon>Gobiidae</taxon>
        <taxon>Gobiinae</taxon>
        <taxon>Knipowitschia</taxon>
    </lineage>
</organism>
<dbReference type="Proteomes" id="UP001497482">
    <property type="component" value="Chromosome 15"/>
</dbReference>
<proteinExistence type="predicted"/>
<dbReference type="EMBL" id="OZ035837">
    <property type="protein sequence ID" value="CAL1581878.1"/>
    <property type="molecule type" value="Genomic_DNA"/>
</dbReference>
<keyword evidence="2" id="KW-1185">Reference proteome</keyword>